<organism evidence="1 2">
    <name type="scientific">Chryseobacterium gleum</name>
    <name type="common">Flavobacterium gleum</name>
    <dbReference type="NCBI Taxonomy" id="250"/>
    <lineage>
        <taxon>Bacteria</taxon>
        <taxon>Pseudomonadati</taxon>
        <taxon>Bacteroidota</taxon>
        <taxon>Flavobacteriia</taxon>
        <taxon>Flavobacteriales</taxon>
        <taxon>Weeksellaceae</taxon>
        <taxon>Chryseobacterium group</taxon>
        <taxon>Chryseobacterium</taxon>
    </lineage>
</organism>
<name>A0A448AYY6_CHRGE</name>
<proteinExistence type="predicted"/>
<sequence length="51" mass="6131">MLKNEIRKNEAMNIKVLNKVSYLLFLVHLPKKRIIREEMPAKTARIPRRKT</sequence>
<reference evidence="1 2" key="1">
    <citation type="submission" date="2018-12" db="EMBL/GenBank/DDBJ databases">
        <authorList>
            <consortium name="Pathogen Informatics"/>
        </authorList>
    </citation>
    <scope>NUCLEOTIDE SEQUENCE [LARGE SCALE GENOMIC DNA]</scope>
    <source>
        <strain evidence="1 2">NCTC11432</strain>
    </source>
</reference>
<protein>
    <submittedName>
        <fullName evidence="1">Uncharacterized protein</fullName>
    </submittedName>
</protein>
<dbReference type="KEGG" id="cgle:NCTC11432_01021"/>
<dbReference type="Proteomes" id="UP000279227">
    <property type="component" value="Chromosome"/>
</dbReference>
<accession>A0A448AYY6</accession>
<dbReference type="AlphaFoldDB" id="A0A448AYY6"/>
<dbReference type="EMBL" id="LR134289">
    <property type="protein sequence ID" value="VEE05441.1"/>
    <property type="molecule type" value="Genomic_DNA"/>
</dbReference>
<evidence type="ECO:0000313" key="1">
    <source>
        <dbReference type="EMBL" id="VEE05441.1"/>
    </source>
</evidence>
<gene>
    <name evidence="1" type="ORF">NCTC11432_01021</name>
</gene>
<evidence type="ECO:0000313" key="2">
    <source>
        <dbReference type="Proteomes" id="UP000279227"/>
    </source>
</evidence>